<evidence type="ECO:0000256" key="3">
    <source>
        <dbReference type="ARBA" id="ARBA00022759"/>
    </source>
</evidence>
<evidence type="ECO:0000256" key="1">
    <source>
        <dbReference type="ARBA" id="ARBA00022722"/>
    </source>
</evidence>
<keyword evidence="10" id="KW-1185">Reference proteome</keyword>
<dbReference type="Proteomes" id="UP000788262">
    <property type="component" value="Unassembled WGS sequence"/>
</dbReference>
<evidence type="ECO:0000256" key="6">
    <source>
        <dbReference type="ARBA" id="ARBA00022908"/>
    </source>
</evidence>
<dbReference type="InterPro" id="IPR039537">
    <property type="entry name" value="Retrotran_Ty1/copia-like"/>
</dbReference>
<evidence type="ECO:0000256" key="7">
    <source>
        <dbReference type="ARBA" id="ARBA00023172"/>
    </source>
</evidence>
<keyword evidence="2" id="KW-0479">Metal-binding</keyword>
<dbReference type="SUPFAM" id="SSF53098">
    <property type="entry name" value="Ribonuclease H-like"/>
    <property type="match status" value="1"/>
</dbReference>
<accession>A0ABS2W1M6</accession>
<dbReference type="InterPro" id="IPR036397">
    <property type="entry name" value="RNaseH_sf"/>
</dbReference>
<reference evidence="9 10" key="1">
    <citation type="submission" date="2021-02" db="EMBL/GenBank/DDBJ databases">
        <title>Whole genome sequencing of Streptomyces actuosus VRA1.</title>
        <authorList>
            <person name="Sen G."/>
            <person name="Sen A."/>
        </authorList>
    </citation>
    <scope>NUCLEOTIDE SEQUENCE [LARGE SCALE GENOMIC DNA]</scope>
    <source>
        <strain evidence="9 10">VRA1</strain>
    </source>
</reference>
<dbReference type="PANTHER" id="PTHR42648">
    <property type="entry name" value="TRANSPOSASE, PUTATIVE-RELATED"/>
    <property type="match status" value="1"/>
</dbReference>
<protein>
    <submittedName>
        <fullName evidence="9">DDE-type integrase/transposase/recombinase</fullName>
    </submittedName>
</protein>
<keyword evidence="3" id="KW-0255">Endonuclease</keyword>
<proteinExistence type="predicted"/>
<comment type="caution">
    <text evidence="9">The sequence shown here is derived from an EMBL/GenBank/DDBJ whole genome shotgun (WGS) entry which is preliminary data.</text>
</comment>
<evidence type="ECO:0000256" key="5">
    <source>
        <dbReference type="ARBA" id="ARBA00022842"/>
    </source>
</evidence>
<feature type="domain" description="Integrase catalytic" evidence="8">
    <location>
        <begin position="1"/>
        <end position="112"/>
    </location>
</feature>
<keyword evidence="5" id="KW-0460">Magnesium</keyword>
<keyword evidence="6" id="KW-0229">DNA integration</keyword>
<evidence type="ECO:0000256" key="4">
    <source>
        <dbReference type="ARBA" id="ARBA00022801"/>
    </source>
</evidence>
<dbReference type="Gene3D" id="3.30.420.10">
    <property type="entry name" value="Ribonuclease H-like superfamily/Ribonuclease H"/>
    <property type="match status" value="1"/>
</dbReference>
<dbReference type="InterPro" id="IPR012337">
    <property type="entry name" value="RNaseH-like_sf"/>
</dbReference>
<dbReference type="PROSITE" id="PS50994">
    <property type="entry name" value="INTEGRASE"/>
    <property type="match status" value="1"/>
</dbReference>
<evidence type="ECO:0000259" key="8">
    <source>
        <dbReference type="PROSITE" id="PS50994"/>
    </source>
</evidence>
<keyword evidence="4" id="KW-0378">Hydrolase</keyword>
<keyword evidence="1" id="KW-0540">Nuclease</keyword>
<evidence type="ECO:0000256" key="2">
    <source>
        <dbReference type="ARBA" id="ARBA00022723"/>
    </source>
</evidence>
<gene>
    <name evidence="9" type="ORF">JS756_35700</name>
</gene>
<dbReference type="EMBL" id="JAFFZS010000098">
    <property type="protein sequence ID" value="MBN0049307.1"/>
    <property type="molecule type" value="Genomic_DNA"/>
</dbReference>
<organism evidence="9 10">
    <name type="scientific">Streptomyces actuosus</name>
    <dbReference type="NCBI Taxonomy" id="1885"/>
    <lineage>
        <taxon>Bacteria</taxon>
        <taxon>Bacillati</taxon>
        <taxon>Actinomycetota</taxon>
        <taxon>Actinomycetes</taxon>
        <taxon>Kitasatosporales</taxon>
        <taxon>Streptomycetaceae</taxon>
        <taxon>Streptomyces</taxon>
    </lineage>
</organism>
<keyword evidence="7" id="KW-0233">DNA recombination</keyword>
<name>A0ABS2W1M6_STRAS</name>
<evidence type="ECO:0000313" key="10">
    <source>
        <dbReference type="Proteomes" id="UP000788262"/>
    </source>
</evidence>
<dbReference type="InterPro" id="IPR001584">
    <property type="entry name" value="Integrase_cat-core"/>
</dbReference>
<dbReference type="PANTHER" id="PTHR42648:SF11">
    <property type="entry name" value="TRANSPOSON TY4-P GAG-POL POLYPROTEIN"/>
    <property type="match status" value="1"/>
</dbReference>
<evidence type="ECO:0000313" key="9">
    <source>
        <dbReference type="EMBL" id="MBN0049307.1"/>
    </source>
</evidence>
<sequence length="112" mass="13217">MESLIQTFDAWLPWVQHQSGQMLLIIRTDNAREFKALEAWGQPKGIEFEFIEPGTPPQNGVAERYNRLVLEITRALLFDAKIHKKYWKYAVLYANYLRNRTTMIKGSEDEDR</sequence>